<dbReference type="GO" id="GO:0016740">
    <property type="term" value="F:transferase activity"/>
    <property type="evidence" value="ECO:0007669"/>
    <property type="project" value="UniProtKB-KW"/>
</dbReference>
<keyword evidence="3" id="KW-1185">Reference proteome</keyword>
<dbReference type="InterPro" id="IPR007345">
    <property type="entry name" value="Polysacch_pyruvyl_Trfase"/>
</dbReference>
<evidence type="ECO:0000313" key="2">
    <source>
        <dbReference type="EMBL" id="AQQ08939.1"/>
    </source>
</evidence>
<protein>
    <submittedName>
        <fullName evidence="2">Polysaccharide pyruvyl transferase CsaB</fullName>
    </submittedName>
</protein>
<dbReference type="STRING" id="1940790.L21SP3_00733"/>
<dbReference type="Proteomes" id="UP000188273">
    <property type="component" value="Chromosome"/>
</dbReference>
<dbReference type="PANTHER" id="PTHR36836:SF1">
    <property type="entry name" value="COLANIC ACID BIOSYNTHESIS PROTEIN WCAK"/>
    <property type="match status" value="1"/>
</dbReference>
<name>A0A1Q2HN23_9BACT</name>
<dbReference type="OrthoDB" id="3199616at2"/>
<dbReference type="EMBL" id="CP019633">
    <property type="protein sequence ID" value="AQQ08939.1"/>
    <property type="molecule type" value="Genomic_DNA"/>
</dbReference>
<sequence length="404" mass="44940">MEDKLKVLLGGVPFGCNNVGDECILENAVKIVREYAPNSEITVSTDDKKPTENKLNVKTVPLAYFEPEAECGSMDAALEQSDVFIWSGATGLSDYPHITTNMLNKAQNAGTKTVIWGVGMNTSLNPFMYRLQPGKMKTMLQIADALTFGIADFVKKTNARIDKRMRERIAQSLRNTDLTVLRDFPTEQEVKKCGNAGNLVVGADSALIQEKTPWQEAPFAPEIFEFCDSRKPKVGICISAQRQVENSKGLVDFLNKLTKEGIDVLFVPMNPLTDSELMGQLKNQMKNPENSMLLEGRFEPADILALISNLDCVISSRLHLLILSSIVQVPFIGISRGSKVDNFLAEFGLKSAGNVEDCDFSSLYEQTAYHLNNREEFKKKSMSVRKKLLKRLDNAKSLLKEVLS</sequence>
<evidence type="ECO:0000259" key="1">
    <source>
        <dbReference type="Pfam" id="PF04230"/>
    </source>
</evidence>
<accession>A0A1Q2HN23</accession>
<dbReference type="PANTHER" id="PTHR36836">
    <property type="entry name" value="COLANIC ACID BIOSYNTHESIS PROTEIN WCAK"/>
    <property type="match status" value="1"/>
</dbReference>
<reference evidence="3" key="1">
    <citation type="submission" date="2017-02" db="EMBL/GenBank/DDBJ databases">
        <title>Comparative genomics and description of representatives of a novel lineage of planctomycetes thriving in anoxic sediments.</title>
        <authorList>
            <person name="Spring S."/>
            <person name="Bunk B."/>
            <person name="Sproer C."/>
            <person name="Klenk H.-P."/>
        </authorList>
    </citation>
    <scope>NUCLEOTIDE SEQUENCE [LARGE SCALE GENOMIC DNA]</scope>
    <source>
        <strain evidence="3">L21-RPul-D3</strain>
    </source>
</reference>
<organism evidence="2 3">
    <name type="scientific">Sedimentisphaera cyanobacteriorum</name>
    <dbReference type="NCBI Taxonomy" id="1940790"/>
    <lineage>
        <taxon>Bacteria</taxon>
        <taxon>Pseudomonadati</taxon>
        <taxon>Planctomycetota</taxon>
        <taxon>Phycisphaerae</taxon>
        <taxon>Sedimentisphaerales</taxon>
        <taxon>Sedimentisphaeraceae</taxon>
        <taxon>Sedimentisphaera</taxon>
    </lineage>
</organism>
<gene>
    <name evidence="2" type="ORF">L21SP3_00733</name>
</gene>
<dbReference type="RefSeq" id="WP_077539405.1">
    <property type="nucleotide sequence ID" value="NZ_CP019633.1"/>
</dbReference>
<dbReference type="Pfam" id="PF04230">
    <property type="entry name" value="PS_pyruv_trans"/>
    <property type="match status" value="1"/>
</dbReference>
<evidence type="ECO:0000313" key="3">
    <source>
        <dbReference type="Proteomes" id="UP000188273"/>
    </source>
</evidence>
<feature type="domain" description="Polysaccharide pyruvyl transferase" evidence="1">
    <location>
        <begin position="18"/>
        <end position="336"/>
    </location>
</feature>
<dbReference type="KEGG" id="pbu:L21SP3_00733"/>
<proteinExistence type="predicted"/>
<dbReference type="AlphaFoldDB" id="A0A1Q2HN23"/>
<keyword evidence="2" id="KW-0808">Transferase</keyword>